<dbReference type="Proteomes" id="UP000064243">
    <property type="component" value="Unassembled WGS sequence"/>
</dbReference>
<protein>
    <submittedName>
        <fullName evidence="1">Uncharacterized protein</fullName>
    </submittedName>
</protein>
<dbReference type="EMBL" id="LDUG01000004">
    <property type="protein sequence ID" value="KVW99516.1"/>
    <property type="molecule type" value="Genomic_DNA"/>
</dbReference>
<name>A0A106BVS7_THIDE</name>
<proteinExistence type="predicted"/>
<evidence type="ECO:0000313" key="1">
    <source>
        <dbReference type="EMBL" id="KVW99516.1"/>
    </source>
</evidence>
<organism evidence="1 2">
    <name type="scientific">Thiobacillus denitrificans</name>
    <dbReference type="NCBI Taxonomy" id="36861"/>
    <lineage>
        <taxon>Bacteria</taxon>
        <taxon>Pseudomonadati</taxon>
        <taxon>Pseudomonadota</taxon>
        <taxon>Betaproteobacteria</taxon>
        <taxon>Nitrosomonadales</taxon>
        <taxon>Thiobacillaceae</taxon>
        <taxon>Thiobacillus</taxon>
    </lineage>
</organism>
<keyword evidence="2" id="KW-1185">Reference proteome</keyword>
<dbReference type="AlphaFoldDB" id="A0A106BVS7"/>
<gene>
    <name evidence="1" type="ORF">ABW22_01475</name>
</gene>
<reference evidence="1 2" key="1">
    <citation type="journal article" date="2015" name="Appl. Environ. Microbiol.">
        <title>Aerobic and Anaerobic Thiosulfate Oxidation by a Cold-Adapted, Subglacial Chemoautotroph.</title>
        <authorList>
            <person name="Harrold Z.R."/>
            <person name="Skidmore M.L."/>
            <person name="Hamilton T.L."/>
            <person name="Desch L."/>
            <person name="Amada K."/>
            <person name="van Gelder W."/>
            <person name="Glover K."/>
            <person name="Roden E.E."/>
            <person name="Boyd E.S."/>
        </authorList>
    </citation>
    <scope>NUCLEOTIDE SEQUENCE [LARGE SCALE GENOMIC DNA]</scope>
    <source>
        <strain evidence="1 2">RG</strain>
    </source>
</reference>
<sequence>MLSIELAGRKIDIKPVVIDDLAAMIEVSEAIGEHLFNFGGALVDNLPNALRFLETGARVDGEFLRKLSMPDAVKLSAKIIEANPDFFAQMLAKNHLGGLSGAVADALAGSMLSLDSSEPISTEKM</sequence>
<evidence type="ECO:0000313" key="2">
    <source>
        <dbReference type="Proteomes" id="UP000064243"/>
    </source>
</evidence>
<dbReference type="PATRIC" id="fig|36861.3.peg.2552"/>
<comment type="caution">
    <text evidence="1">The sequence shown here is derived from an EMBL/GenBank/DDBJ whole genome shotgun (WGS) entry which is preliminary data.</text>
</comment>
<accession>A0A106BVS7</accession>